<dbReference type="InterPro" id="IPR021255">
    <property type="entry name" value="DUF2807"/>
</dbReference>
<dbReference type="Pfam" id="PF10988">
    <property type="entry name" value="DUF2807"/>
    <property type="match status" value="1"/>
</dbReference>
<name>A0A2U8QW58_9FLAO</name>
<keyword evidence="4" id="KW-1185">Reference proteome</keyword>
<feature type="compositionally biased region" description="Polar residues" evidence="1">
    <location>
        <begin position="196"/>
        <end position="212"/>
    </location>
</feature>
<sequence length="246" mass="26144">MLKIIVEFTKVIILILIGILMNSCTKFNSNFQSVSGNGNVVTVNRTITEPFTAIKAKTGLQVIVKQSPDQSITIEADENLQDHIFTEVKEGYLEVYSDANIRKSSAKKVYITLPELTELSSSSGANVTSANTFHCKTVDFDSSSGSSLTFSVEAQKIDCESSSGSTMKLNGQTVSLETDSSSGSSMNLENLVAQNVDSEASSGSSTHVNPTENLKADASSGASITYVSQPKRITTDKSSGGSVSLQ</sequence>
<protein>
    <submittedName>
        <fullName evidence="3">DUF2807 domain-containing protein</fullName>
    </submittedName>
</protein>
<dbReference type="AlphaFoldDB" id="A0A2U8QW58"/>
<dbReference type="OrthoDB" id="1422484at2"/>
<accession>A0A2U8QW58</accession>
<evidence type="ECO:0000256" key="1">
    <source>
        <dbReference type="SAM" id="MobiDB-lite"/>
    </source>
</evidence>
<dbReference type="RefSeq" id="WP_109569713.1">
    <property type="nucleotide sequence ID" value="NZ_CP029463.1"/>
</dbReference>
<dbReference type="Proteomes" id="UP000245429">
    <property type="component" value="Chromosome"/>
</dbReference>
<evidence type="ECO:0000313" key="3">
    <source>
        <dbReference type="EMBL" id="AWM14353.1"/>
    </source>
</evidence>
<reference evidence="3 4" key="1">
    <citation type="submission" date="2018-05" db="EMBL/GenBank/DDBJ databases">
        <title>Flavobacterium sp. MEBiC07310.</title>
        <authorList>
            <person name="Baek K."/>
        </authorList>
    </citation>
    <scope>NUCLEOTIDE SEQUENCE [LARGE SCALE GENOMIC DNA]</scope>
    <source>
        <strain evidence="3 4">MEBiC07310</strain>
    </source>
</reference>
<gene>
    <name evidence="3" type="ORF">DI487_11145</name>
</gene>
<organism evidence="3 4">
    <name type="scientific">Flavobacterium sediminis</name>
    <dbReference type="NCBI Taxonomy" id="2201181"/>
    <lineage>
        <taxon>Bacteria</taxon>
        <taxon>Pseudomonadati</taxon>
        <taxon>Bacteroidota</taxon>
        <taxon>Flavobacteriia</taxon>
        <taxon>Flavobacteriales</taxon>
        <taxon>Flavobacteriaceae</taxon>
        <taxon>Flavobacterium</taxon>
    </lineage>
</organism>
<feature type="region of interest" description="Disordered" evidence="1">
    <location>
        <begin position="196"/>
        <end position="246"/>
    </location>
</feature>
<dbReference type="EMBL" id="CP029463">
    <property type="protein sequence ID" value="AWM14353.1"/>
    <property type="molecule type" value="Genomic_DNA"/>
</dbReference>
<feature type="compositionally biased region" description="Polar residues" evidence="1">
    <location>
        <begin position="220"/>
        <end position="246"/>
    </location>
</feature>
<feature type="domain" description="Putative auto-transporter adhesin head GIN" evidence="2">
    <location>
        <begin position="50"/>
        <end position="230"/>
    </location>
</feature>
<evidence type="ECO:0000259" key="2">
    <source>
        <dbReference type="Pfam" id="PF10988"/>
    </source>
</evidence>
<dbReference type="KEGG" id="fse:DI487_11145"/>
<dbReference type="Gene3D" id="2.160.20.120">
    <property type="match status" value="1"/>
</dbReference>
<proteinExistence type="predicted"/>
<evidence type="ECO:0000313" key="4">
    <source>
        <dbReference type="Proteomes" id="UP000245429"/>
    </source>
</evidence>